<proteinExistence type="predicted"/>
<accession>A0A6M0CR30</accession>
<reference evidence="3 4" key="1">
    <citation type="submission" date="2020-02" db="EMBL/GenBank/DDBJ databases">
        <title>Broccoli isolated Pseudomonas sp.</title>
        <authorList>
            <person name="Fujikawa T."/>
            <person name="Sawada H."/>
        </authorList>
    </citation>
    <scope>NUCLEOTIDE SEQUENCE [LARGE SCALE GENOMIC DNA]</scope>
    <source>
        <strain evidence="2 4">MAFF212427</strain>
        <strain evidence="1 3">MAFF212428</strain>
    </source>
</reference>
<evidence type="ECO:0000313" key="2">
    <source>
        <dbReference type="EMBL" id="NER65729.1"/>
    </source>
</evidence>
<protein>
    <submittedName>
        <fullName evidence="2">Uncharacterized protein</fullName>
    </submittedName>
</protein>
<evidence type="ECO:0000313" key="3">
    <source>
        <dbReference type="Proteomes" id="UP000480410"/>
    </source>
</evidence>
<sequence length="174" mass="19348">MATSFKARLTADYDKRGFNCSVACEYLVKSGEVFESYGSCRTAPSEYLGLCSLSNPAQELIFTFHHADQGAGTYYTIKVANGRYQGRVLGVTARGYVCTYEGGEYLWYFVTTGDQFISGDDIRNSRQAVCLKPTSHYKSLEAYGGADYERSVFWTYLSPTANGPGLNFYVEFSS</sequence>
<comment type="caution">
    <text evidence="2">The sequence shown here is derived from an EMBL/GenBank/DDBJ whole genome shotgun (WGS) entry which is preliminary data.</text>
</comment>
<dbReference type="Proteomes" id="UP000482634">
    <property type="component" value="Unassembled WGS sequence"/>
</dbReference>
<dbReference type="RefSeq" id="WP_163948538.1">
    <property type="nucleotide sequence ID" value="NZ_JAAHBU010000317.1"/>
</dbReference>
<gene>
    <name evidence="1" type="ORF">G3435_01635</name>
    <name evidence="2" type="ORF">G3436_20000</name>
</gene>
<dbReference type="AlphaFoldDB" id="A0A6B3NUB4"/>
<dbReference type="EMBL" id="JAAHBU010000317">
    <property type="protein sequence ID" value="NER65729.1"/>
    <property type="molecule type" value="Genomic_DNA"/>
</dbReference>
<dbReference type="Proteomes" id="UP000480410">
    <property type="component" value="Unassembled WGS sequence"/>
</dbReference>
<dbReference type="EMBL" id="JAAHBV010000027">
    <property type="protein sequence ID" value="NER59033.1"/>
    <property type="molecule type" value="Genomic_DNA"/>
</dbReference>
<name>A0A6B3NUB4_9PSED</name>
<evidence type="ECO:0000313" key="1">
    <source>
        <dbReference type="EMBL" id="NER59033.1"/>
    </source>
</evidence>
<accession>A0A6B3NUB4</accession>
<evidence type="ECO:0000313" key="4">
    <source>
        <dbReference type="Proteomes" id="UP000482634"/>
    </source>
</evidence>
<keyword evidence="4" id="KW-1185">Reference proteome</keyword>
<organism evidence="2 4">
    <name type="scientific">Pseudomonas brassicae</name>
    <dbReference type="NCBI Taxonomy" id="2708063"/>
    <lineage>
        <taxon>Bacteria</taxon>
        <taxon>Pseudomonadati</taxon>
        <taxon>Pseudomonadota</taxon>
        <taxon>Gammaproteobacteria</taxon>
        <taxon>Pseudomonadales</taxon>
        <taxon>Pseudomonadaceae</taxon>
        <taxon>Pseudomonas</taxon>
    </lineage>
</organism>